<organism evidence="2 3">
    <name type="scientific">Arachis hypogaea</name>
    <name type="common">Peanut</name>
    <dbReference type="NCBI Taxonomy" id="3818"/>
    <lineage>
        <taxon>Eukaryota</taxon>
        <taxon>Viridiplantae</taxon>
        <taxon>Streptophyta</taxon>
        <taxon>Embryophyta</taxon>
        <taxon>Tracheophyta</taxon>
        <taxon>Spermatophyta</taxon>
        <taxon>Magnoliopsida</taxon>
        <taxon>eudicotyledons</taxon>
        <taxon>Gunneridae</taxon>
        <taxon>Pentapetalae</taxon>
        <taxon>rosids</taxon>
        <taxon>fabids</taxon>
        <taxon>Fabales</taxon>
        <taxon>Fabaceae</taxon>
        <taxon>Papilionoideae</taxon>
        <taxon>50 kb inversion clade</taxon>
        <taxon>dalbergioids sensu lato</taxon>
        <taxon>Dalbergieae</taxon>
        <taxon>Pterocarpus clade</taxon>
        <taxon>Arachis</taxon>
    </lineage>
</organism>
<comment type="caution">
    <text evidence="2">The sequence shown here is derived from an EMBL/GenBank/DDBJ whole genome shotgun (WGS) entry which is preliminary data.</text>
</comment>
<dbReference type="EMBL" id="SDMP01000011">
    <property type="protein sequence ID" value="RYR32136.1"/>
    <property type="molecule type" value="Genomic_DNA"/>
</dbReference>
<evidence type="ECO:0000313" key="3">
    <source>
        <dbReference type="Proteomes" id="UP000289738"/>
    </source>
</evidence>
<protein>
    <submittedName>
        <fullName evidence="2">Uncharacterized protein</fullName>
    </submittedName>
</protein>
<proteinExistence type="predicted"/>
<feature type="region of interest" description="Disordered" evidence="1">
    <location>
        <begin position="70"/>
        <end position="89"/>
    </location>
</feature>
<evidence type="ECO:0000256" key="1">
    <source>
        <dbReference type="SAM" id="MobiDB-lite"/>
    </source>
</evidence>
<feature type="compositionally biased region" description="Polar residues" evidence="1">
    <location>
        <begin position="73"/>
        <end position="89"/>
    </location>
</feature>
<name>A0A445B0H5_ARAHY</name>
<gene>
    <name evidence="2" type="ORF">Ahy_B01g057122</name>
</gene>
<dbReference type="AlphaFoldDB" id="A0A445B0H5"/>
<accession>A0A445B0H5</accession>
<dbReference type="Proteomes" id="UP000289738">
    <property type="component" value="Chromosome B01"/>
</dbReference>
<evidence type="ECO:0000313" key="2">
    <source>
        <dbReference type="EMBL" id="RYR32136.1"/>
    </source>
</evidence>
<keyword evidence="3" id="KW-1185">Reference proteome</keyword>
<sequence length="89" mass="9879">MVVNLRDTIRISDRGQVLTEKLQQTDSIRKTFMQFCSAEIIYPPEHPAVLAVKLLGVQAALLTCLGSPFKNLSRFSSSRNSKTGTDPEI</sequence>
<reference evidence="2 3" key="1">
    <citation type="submission" date="2019-01" db="EMBL/GenBank/DDBJ databases">
        <title>Sequencing of cultivated peanut Arachis hypogaea provides insights into genome evolution and oil improvement.</title>
        <authorList>
            <person name="Chen X."/>
        </authorList>
    </citation>
    <scope>NUCLEOTIDE SEQUENCE [LARGE SCALE GENOMIC DNA]</scope>
    <source>
        <strain evidence="3">cv. Fuhuasheng</strain>
        <tissue evidence="2">Leaves</tissue>
    </source>
</reference>